<dbReference type="SUPFAM" id="SSF51735">
    <property type="entry name" value="NAD(P)-binding Rossmann-fold domains"/>
    <property type="match status" value="1"/>
</dbReference>
<dbReference type="GO" id="GO:0045892">
    <property type="term" value="P:negative regulation of DNA-templated transcription"/>
    <property type="evidence" value="ECO:0007669"/>
    <property type="project" value="InterPro"/>
</dbReference>
<keyword evidence="4 7" id="KW-0520">NAD</keyword>
<evidence type="ECO:0000256" key="2">
    <source>
        <dbReference type="ARBA" id="ARBA00022491"/>
    </source>
</evidence>
<dbReference type="NCBIfam" id="NF003996">
    <property type="entry name" value="PRK05472.2-5"/>
    <property type="match status" value="1"/>
</dbReference>
<dbReference type="GO" id="GO:0003677">
    <property type="term" value="F:DNA binding"/>
    <property type="evidence" value="ECO:0007669"/>
    <property type="project" value="UniProtKB-UniRule"/>
</dbReference>
<protein>
    <recommendedName>
        <fullName evidence="7">Redox-sensing transcriptional repressor Rex</fullName>
    </recommendedName>
</protein>
<dbReference type="PANTHER" id="PTHR35786:SF1">
    <property type="entry name" value="REDOX-SENSING TRANSCRIPTIONAL REPRESSOR REX 1"/>
    <property type="match status" value="1"/>
</dbReference>
<feature type="DNA-binding region" description="H-T-H motif" evidence="7">
    <location>
        <begin position="17"/>
        <end position="56"/>
    </location>
</feature>
<feature type="domain" description="CoA-binding" evidence="8">
    <location>
        <begin position="80"/>
        <end position="181"/>
    </location>
</feature>
<dbReference type="GO" id="GO:0051775">
    <property type="term" value="P:response to redox state"/>
    <property type="evidence" value="ECO:0007669"/>
    <property type="project" value="InterPro"/>
</dbReference>
<keyword evidence="3 7" id="KW-0805">Transcription regulation</keyword>
<evidence type="ECO:0000256" key="7">
    <source>
        <dbReference type="HAMAP-Rule" id="MF_01131"/>
    </source>
</evidence>
<keyword evidence="2 7" id="KW-0678">Repressor</keyword>
<proteinExistence type="inferred from homology"/>
<dbReference type="NCBIfam" id="NF003990">
    <property type="entry name" value="PRK05472.1-4"/>
    <property type="match status" value="1"/>
</dbReference>
<comment type="similarity">
    <text evidence="7">Belongs to the transcriptional regulatory Rex family.</text>
</comment>
<dbReference type="Pfam" id="PF02629">
    <property type="entry name" value="CoA_binding"/>
    <property type="match status" value="1"/>
</dbReference>
<dbReference type="SUPFAM" id="SSF46785">
    <property type="entry name" value="Winged helix' DNA-binding domain"/>
    <property type="match status" value="1"/>
</dbReference>
<reference evidence="9 10" key="1">
    <citation type="submission" date="2019-04" db="EMBL/GenBank/DDBJ databases">
        <title>Isachenkonia alkalipeptolytica gen. nov. sp. nov. a new anaerobic, alkiliphilic organothrophic bacterium capable to reduce synthesized ferrihydrite isolated from a soda lake.</title>
        <authorList>
            <person name="Toshchakov S.V."/>
            <person name="Zavarzina D.G."/>
            <person name="Zhilina T.N."/>
            <person name="Kostrikina N.A."/>
            <person name="Kublanov I.V."/>
        </authorList>
    </citation>
    <scope>NUCLEOTIDE SEQUENCE [LARGE SCALE GENOMIC DNA]</scope>
    <source>
        <strain evidence="9 10">Z-1701</strain>
    </source>
</reference>
<dbReference type="InterPro" id="IPR009718">
    <property type="entry name" value="Rex_DNA-bd_C_dom"/>
</dbReference>
<sequence length="220" mass="24787">MPKNRNISMAVIRRLPKYNRCLGDLLEREIYRISSKELSGILGFTASQIRQDLNNFGGFGQQGYGYNVEELHNEIQKILGLTKDYKAVVVGVGNLGQAIANHTNFEKHGFKILAMFDINPNLIGLQIRGTPVYDNKELHGYIKENDVEIGVITTPKEVAQSVADELVEAGIKAIWNFAPVDLKVPEDVVVEDVHLNESLFIMSYLIKEKEMLKALEDQEK</sequence>
<dbReference type="NCBIfam" id="NF003994">
    <property type="entry name" value="PRK05472.2-3"/>
    <property type="match status" value="1"/>
</dbReference>
<comment type="subunit">
    <text evidence="7">Homodimer.</text>
</comment>
<dbReference type="InterPro" id="IPR036390">
    <property type="entry name" value="WH_DNA-bd_sf"/>
</dbReference>
<keyword evidence="6 7" id="KW-0804">Transcription</keyword>
<dbReference type="InterPro" id="IPR058236">
    <property type="entry name" value="Rex_actinobacterial-type"/>
</dbReference>
<organism evidence="9 10">
    <name type="scientific">Isachenkonia alkalipeptolytica</name>
    <dbReference type="NCBI Taxonomy" id="2565777"/>
    <lineage>
        <taxon>Bacteria</taxon>
        <taxon>Bacillati</taxon>
        <taxon>Bacillota</taxon>
        <taxon>Clostridia</taxon>
        <taxon>Eubacteriales</taxon>
        <taxon>Clostridiaceae</taxon>
        <taxon>Isachenkonia</taxon>
    </lineage>
</organism>
<dbReference type="Pfam" id="PF06971">
    <property type="entry name" value="Put_DNA-bind_N"/>
    <property type="match status" value="1"/>
</dbReference>
<evidence type="ECO:0000256" key="6">
    <source>
        <dbReference type="ARBA" id="ARBA00023163"/>
    </source>
</evidence>
<evidence type="ECO:0000256" key="1">
    <source>
        <dbReference type="ARBA" id="ARBA00022490"/>
    </source>
</evidence>
<dbReference type="Proteomes" id="UP000449710">
    <property type="component" value="Unassembled WGS sequence"/>
</dbReference>
<dbReference type="InterPro" id="IPR036388">
    <property type="entry name" value="WH-like_DNA-bd_sf"/>
</dbReference>
<keyword evidence="10" id="KW-1185">Reference proteome</keyword>
<comment type="function">
    <text evidence="7">Modulates transcription in response to changes in cellular NADH/NAD(+) redox state.</text>
</comment>
<dbReference type="InterPro" id="IPR036291">
    <property type="entry name" value="NAD(P)-bd_dom_sf"/>
</dbReference>
<dbReference type="Gene3D" id="3.40.50.720">
    <property type="entry name" value="NAD(P)-binding Rossmann-like Domain"/>
    <property type="match status" value="1"/>
</dbReference>
<dbReference type="SMART" id="SM00881">
    <property type="entry name" value="CoA_binding"/>
    <property type="match status" value="1"/>
</dbReference>
<dbReference type="InterPro" id="IPR003781">
    <property type="entry name" value="CoA-bd"/>
</dbReference>
<feature type="binding site" evidence="7">
    <location>
        <begin position="91"/>
        <end position="96"/>
    </location>
    <ligand>
        <name>NAD(+)</name>
        <dbReference type="ChEBI" id="CHEBI:57540"/>
    </ligand>
</feature>
<dbReference type="EMBL" id="SUMG01000002">
    <property type="protein sequence ID" value="NBG87547.1"/>
    <property type="molecule type" value="Genomic_DNA"/>
</dbReference>
<evidence type="ECO:0000259" key="8">
    <source>
        <dbReference type="SMART" id="SM00881"/>
    </source>
</evidence>
<name>A0AA43XJ58_9CLOT</name>
<dbReference type="NCBIfam" id="NF003989">
    <property type="entry name" value="PRK05472.1-3"/>
    <property type="match status" value="1"/>
</dbReference>
<dbReference type="InterPro" id="IPR022876">
    <property type="entry name" value="Tscrpt_rep_Rex"/>
</dbReference>
<comment type="subcellular location">
    <subcellularLocation>
        <location evidence="7">Cytoplasm</location>
    </subcellularLocation>
</comment>
<dbReference type="AlphaFoldDB" id="A0AA43XJ58"/>
<dbReference type="Gene3D" id="1.10.10.10">
    <property type="entry name" value="Winged helix-like DNA-binding domain superfamily/Winged helix DNA-binding domain"/>
    <property type="match status" value="1"/>
</dbReference>
<dbReference type="NCBIfam" id="NF003995">
    <property type="entry name" value="PRK05472.2-4"/>
    <property type="match status" value="1"/>
</dbReference>
<keyword evidence="5 7" id="KW-0238">DNA-binding</keyword>
<dbReference type="GO" id="GO:0005737">
    <property type="term" value="C:cytoplasm"/>
    <property type="evidence" value="ECO:0007669"/>
    <property type="project" value="UniProtKB-SubCell"/>
</dbReference>
<evidence type="ECO:0000313" key="10">
    <source>
        <dbReference type="Proteomes" id="UP000449710"/>
    </source>
</evidence>
<keyword evidence="1 7" id="KW-0963">Cytoplasm</keyword>
<dbReference type="PANTHER" id="PTHR35786">
    <property type="entry name" value="REDOX-SENSING TRANSCRIPTIONAL REPRESSOR REX"/>
    <property type="match status" value="1"/>
</dbReference>
<dbReference type="RefSeq" id="WP_160719029.1">
    <property type="nucleotide sequence ID" value="NZ_SUMG01000002.1"/>
</dbReference>
<dbReference type="HAMAP" id="MF_01131">
    <property type="entry name" value="Rex"/>
    <property type="match status" value="1"/>
</dbReference>
<evidence type="ECO:0000256" key="4">
    <source>
        <dbReference type="ARBA" id="ARBA00023027"/>
    </source>
</evidence>
<evidence type="ECO:0000313" key="9">
    <source>
        <dbReference type="EMBL" id="NBG87547.1"/>
    </source>
</evidence>
<accession>A0AA43XJ58</accession>
<evidence type="ECO:0000256" key="3">
    <source>
        <dbReference type="ARBA" id="ARBA00023015"/>
    </source>
</evidence>
<comment type="caution">
    <text evidence="9">The sequence shown here is derived from an EMBL/GenBank/DDBJ whole genome shotgun (WGS) entry which is preliminary data.</text>
</comment>
<dbReference type="GO" id="GO:0003700">
    <property type="term" value="F:DNA-binding transcription factor activity"/>
    <property type="evidence" value="ECO:0007669"/>
    <property type="project" value="UniProtKB-UniRule"/>
</dbReference>
<dbReference type="NCBIfam" id="NF003993">
    <property type="entry name" value="PRK05472.2-2"/>
    <property type="match status" value="1"/>
</dbReference>
<evidence type="ECO:0000256" key="5">
    <source>
        <dbReference type="ARBA" id="ARBA00023125"/>
    </source>
</evidence>
<gene>
    <name evidence="7" type="primary">rex</name>
    <name evidence="9" type="ORF">ISALK_03450</name>
</gene>